<evidence type="ECO:0000256" key="1">
    <source>
        <dbReference type="SAM" id="MobiDB-lite"/>
    </source>
</evidence>
<protein>
    <submittedName>
        <fullName evidence="2">Uncharacterized protein</fullName>
    </submittedName>
</protein>
<dbReference type="EMBL" id="BKCJ010362377">
    <property type="protein sequence ID" value="GFA05742.1"/>
    <property type="molecule type" value="Genomic_DNA"/>
</dbReference>
<organism evidence="2">
    <name type="scientific">Tanacetum cinerariifolium</name>
    <name type="common">Dalmatian daisy</name>
    <name type="synonym">Chrysanthemum cinerariifolium</name>
    <dbReference type="NCBI Taxonomy" id="118510"/>
    <lineage>
        <taxon>Eukaryota</taxon>
        <taxon>Viridiplantae</taxon>
        <taxon>Streptophyta</taxon>
        <taxon>Embryophyta</taxon>
        <taxon>Tracheophyta</taxon>
        <taxon>Spermatophyta</taxon>
        <taxon>Magnoliopsida</taxon>
        <taxon>eudicotyledons</taxon>
        <taxon>Gunneridae</taxon>
        <taxon>Pentapetalae</taxon>
        <taxon>asterids</taxon>
        <taxon>campanulids</taxon>
        <taxon>Asterales</taxon>
        <taxon>Asteraceae</taxon>
        <taxon>Asteroideae</taxon>
        <taxon>Anthemideae</taxon>
        <taxon>Anthemidinae</taxon>
        <taxon>Tanacetum</taxon>
    </lineage>
</organism>
<dbReference type="AlphaFoldDB" id="A0A699J2R3"/>
<accession>A0A699J2R3</accession>
<name>A0A699J2R3_TANCI</name>
<proteinExistence type="predicted"/>
<sequence>ITFFELHLSINLYVVSVLSPSGVRTGATREESNATTKQNQSRKKGTGGLDPTRG</sequence>
<feature type="region of interest" description="Disordered" evidence="1">
    <location>
        <begin position="23"/>
        <end position="54"/>
    </location>
</feature>
<comment type="caution">
    <text evidence="2">The sequence shown here is derived from an EMBL/GenBank/DDBJ whole genome shotgun (WGS) entry which is preliminary data.</text>
</comment>
<reference evidence="2" key="1">
    <citation type="journal article" date="2019" name="Sci. Rep.">
        <title>Draft genome of Tanacetum cinerariifolium, the natural source of mosquito coil.</title>
        <authorList>
            <person name="Yamashiro T."/>
            <person name="Shiraishi A."/>
            <person name="Satake H."/>
            <person name="Nakayama K."/>
        </authorList>
    </citation>
    <scope>NUCLEOTIDE SEQUENCE</scope>
</reference>
<evidence type="ECO:0000313" key="2">
    <source>
        <dbReference type="EMBL" id="GFA05742.1"/>
    </source>
</evidence>
<gene>
    <name evidence="2" type="ORF">Tci_577714</name>
</gene>
<feature type="non-terminal residue" evidence="2">
    <location>
        <position position="1"/>
    </location>
</feature>